<dbReference type="PANTHER" id="PTHR12461">
    <property type="entry name" value="HYPOXIA-INDUCIBLE FACTOR 1 ALPHA INHIBITOR-RELATED"/>
    <property type="match status" value="1"/>
</dbReference>
<dbReference type="Proteomes" id="UP001560573">
    <property type="component" value="Unassembled WGS sequence"/>
</dbReference>
<evidence type="ECO:0000313" key="2">
    <source>
        <dbReference type="EMBL" id="MEX6689844.1"/>
    </source>
</evidence>
<dbReference type="EMBL" id="JAULBC010000007">
    <property type="protein sequence ID" value="MEX6689844.1"/>
    <property type="molecule type" value="Genomic_DNA"/>
</dbReference>
<organism evidence="2 3">
    <name type="scientific">Danxiaibacter flavus</name>
    <dbReference type="NCBI Taxonomy" id="3049108"/>
    <lineage>
        <taxon>Bacteria</taxon>
        <taxon>Pseudomonadati</taxon>
        <taxon>Bacteroidota</taxon>
        <taxon>Chitinophagia</taxon>
        <taxon>Chitinophagales</taxon>
        <taxon>Chitinophagaceae</taxon>
        <taxon>Danxiaibacter</taxon>
    </lineage>
</organism>
<dbReference type="Pfam" id="PF13621">
    <property type="entry name" value="Cupin_8"/>
    <property type="match status" value="1"/>
</dbReference>
<proteinExistence type="predicted"/>
<keyword evidence="3" id="KW-1185">Reference proteome</keyword>
<evidence type="ECO:0000313" key="3">
    <source>
        <dbReference type="Proteomes" id="UP001560573"/>
    </source>
</evidence>
<feature type="domain" description="JmjC" evidence="1">
    <location>
        <begin position="95"/>
        <end position="252"/>
    </location>
</feature>
<dbReference type="Gene3D" id="2.60.120.650">
    <property type="entry name" value="Cupin"/>
    <property type="match status" value="1"/>
</dbReference>
<dbReference type="InterPro" id="IPR003347">
    <property type="entry name" value="JmjC_dom"/>
</dbReference>
<dbReference type="PANTHER" id="PTHR12461:SF105">
    <property type="entry name" value="HYPOXIA-INDUCIBLE FACTOR 1-ALPHA INHIBITOR"/>
    <property type="match status" value="1"/>
</dbReference>
<gene>
    <name evidence="2" type="ORF">QTN47_20220</name>
</gene>
<evidence type="ECO:0000259" key="1">
    <source>
        <dbReference type="PROSITE" id="PS51184"/>
    </source>
</evidence>
<dbReference type="InterPro" id="IPR041667">
    <property type="entry name" value="Cupin_8"/>
</dbReference>
<reference evidence="2 3" key="1">
    <citation type="submission" date="2023-07" db="EMBL/GenBank/DDBJ databases">
        <authorList>
            <person name="Lian W.-H."/>
        </authorList>
    </citation>
    <scope>NUCLEOTIDE SEQUENCE [LARGE SCALE GENOMIC DNA]</scope>
    <source>
        <strain evidence="2 3">SYSU DXS3180</strain>
    </source>
</reference>
<comment type="caution">
    <text evidence="2">The sequence shown here is derived from an EMBL/GenBank/DDBJ whole genome shotgun (WGS) entry which is preliminary data.</text>
</comment>
<accession>A0ABV3ZIY1</accession>
<sequence length="288" mass="33849">MKLKEIEHLSGPGQQETFSKSFYTHKRPVILNDFLADKTVLSKWTFDFLADQAGDQLVDIYGKEDTHNEWVTSPPVARITFREYLSLIQTAPTPLRLFLFNLLKKKPQLKKDLKINDVTGGKILTWLPYLFFGGEESSVRYHYDIDMSDVFLTQLHGVKRIMLFSQDQSKLLYKLPFNFHGPVNLADPDYQQFPALRNLQGWTCDLHPGETLFIPSGFWHYIQYTTAGYSVSYRALSPSFWQRLRGLKNIFIVRKFDNIMRNICGRKWFDYKVRKAKKLARLYEVKRD</sequence>
<dbReference type="RefSeq" id="WP_369331251.1">
    <property type="nucleotide sequence ID" value="NZ_JAULBC010000007.1"/>
</dbReference>
<dbReference type="SUPFAM" id="SSF51197">
    <property type="entry name" value="Clavaminate synthase-like"/>
    <property type="match status" value="1"/>
</dbReference>
<dbReference type="SMART" id="SM00558">
    <property type="entry name" value="JmjC"/>
    <property type="match status" value="1"/>
</dbReference>
<protein>
    <submittedName>
        <fullName evidence="2">Cupin-like domain-containing protein</fullName>
    </submittedName>
</protein>
<name>A0ABV3ZIY1_9BACT</name>
<dbReference type="PROSITE" id="PS51184">
    <property type="entry name" value="JMJC"/>
    <property type="match status" value="1"/>
</dbReference>